<dbReference type="Pfam" id="PF01979">
    <property type="entry name" value="Amidohydro_1"/>
    <property type="match status" value="1"/>
</dbReference>
<dbReference type="SUPFAM" id="SSF51338">
    <property type="entry name" value="Composite domain of metallo-dependent hydrolases"/>
    <property type="match status" value="1"/>
</dbReference>
<feature type="domain" description="Amidohydrolase-related" evidence="2">
    <location>
        <begin position="75"/>
        <end position="459"/>
    </location>
</feature>
<dbReference type="Gene3D" id="3.30.110.90">
    <property type="entry name" value="Amidohydrolase"/>
    <property type="match status" value="1"/>
</dbReference>
<dbReference type="Gene3D" id="1.20.58.520">
    <property type="entry name" value="Amidohydrolase"/>
    <property type="match status" value="1"/>
</dbReference>
<gene>
    <name evidence="3" type="ORF">CWI80_06320</name>
</gene>
<dbReference type="InterPro" id="IPR011059">
    <property type="entry name" value="Metal-dep_hydrolase_composite"/>
</dbReference>
<protein>
    <recommendedName>
        <fullName evidence="2">Amidohydrolase-related domain-containing protein</fullName>
    </recommendedName>
</protein>
<dbReference type="RefSeq" id="WP_026861239.1">
    <property type="nucleotide sequence ID" value="NZ_PIQE01000001.1"/>
</dbReference>
<dbReference type="InterPro" id="IPR051781">
    <property type="entry name" value="Metallo-dep_Hydrolase"/>
</dbReference>
<evidence type="ECO:0000259" key="2">
    <source>
        <dbReference type="Pfam" id="PF01979"/>
    </source>
</evidence>
<dbReference type="SUPFAM" id="SSF51556">
    <property type="entry name" value="Metallo-dependent hydrolases"/>
    <property type="match status" value="1"/>
</dbReference>
<dbReference type="InterPro" id="IPR006680">
    <property type="entry name" value="Amidohydro-rel"/>
</dbReference>
<feature type="signal peptide" evidence="1">
    <location>
        <begin position="1"/>
        <end position="18"/>
    </location>
</feature>
<comment type="caution">
    <text evidence="3">The sequence shown here is derived from an EMBL/GenBank/DDBJ whole genome shotgun (WGS) entry which is preliminary data.</text>
</comment>
<proteinExistence type="predicted"/>
<dbReference type="AlphaFoldDB" id="A0A432ZAL2"/>
<dbReference type="EMBL" id="PIQE01000001">
    <property type="protein sequence ID" value="RUO74940.1"/>
    <property type="molecule type" value="Genomic_DNA"/>
</dbReference>
<dbReference type="STRING" id="1122124.GCA_000423165_00150"/>
<organism evidence="3 4">
    <name type="scientific">Pseudidiomarina sediminum</name>
    <dbReference type="NCBI Taxonomy" id="431675"/>
    <lineage>
        <taxon>Bacteria</taxon>
        <taxon>Pseudomonadati</taxon>
        <taxon>Pseudomonadota</taxon>
        <taxon>Gammaproteobacteria</taxon>
        <taxon>Alteromonadales</taxon>
        <taxon>Idiomarinaceae</taxon>
        <taxon>Pseudidiomarina</taxon>
    </lineage>
</organism>
<evidence type="ECO:0000256" key="1">
    <source>
        <dbReference type="SAM" id="SignalP"/>
    </source>
</evidence>
<name>A0A432ZAL2_9GAMM</name>
<dbReference type="PANTHER" id="PTHR43135:SF3">
    <property type="entry name" value="ALPHA-D-RIBOSE 1-METHYLPHOSPHONATE 5-TRIPHOSPHATE DIPHOSPHATASE"/>
    <property type="match status" value="1"/>
</dbReference>
<evidence type="ECO:0000313" key="3">
    <source>
        <dbReference type="EMBL" id="RUO74940.1"/>
    </source>
</evidence>
<feature type="chain" id="PRO_5019077197" description="Amidohydrolase-related domain-containing protein" evidence="1">
    <location>
        <begin position="19"/>
        <end position="471"/>
    </location>
</feature>
<accession>A0A432ZAL2</accession>
<evidence type="ECO:0000313" key="4">
    <source>
        <dbReference type="Proteomes" id="UP000287022"/>
    </source>
</evidence>
<dbReference type="Gene3D" id="2.30.40.10">
    <property type="entry name" value="Urease, subunit C, domain 1"/>
    <property type="match status" value="1"/>
</dbReference>
<dbReference type="PROSITE" id="PS51257">
    <property type="entry name" value="PROKAR_LIPOPROTEIN"/>
    <property type="match status" value="1"/>
</dbReference>
<keyword evidence="4" id="KW-1185">Reference proteome</keyword>
<dbReference type="Gene3D" id="3.40.50.10910">
    <property type="entry name" value="Amidohydrolase"/>
    <property type="match status" value="1"/>
</dbReference>
<sequence>MFRILFCGLYLLSCACVAQQATLYKHATLLVPEQNKRLEDAFFVVENGRFTAVGQGEIPAHFAALATVVDLKQHYVTAGMIDTHAHMTLGAVTFEVIDESVSLRANQSLAIGRWNGQRLLAHGVTAVREPGGDTTTTLAYRDAQQSGGLVGPRARVAGSILNTDAFTGLVEAVDDAQALRAAIDAQATQGVDFIKLYTGLSETQLAAGVAQAKLHNLPVIAHLEDLSWQRGAELGVEHLVHAMPVSPALLPELQRKEYLEQRKPTTIHWAQWYAAVDFDAAEMTKLYATLAKQNVAVDPTLIVFYNTFFGNSAAVTEHAALDLAHPEVLENWRSFYHFTIGWEKEDFALAATTWPKVLELVKRLHTEGVRLSVGTDLGNPWVIPGESYHQELQLLVAAGLTPMEVLQLATVNGAAVLGLSDQLGRIATGYQADFVVYQQDPSVAIENSRTITAVYQDGAQVRRPELTVDTQ</sequence>
<dbReference type="GO" id="GO:0016810">
    <property type="term" value="F:hydrolase activity, acting on carbon-nitrogen (but not peptide) bonds"/>
    <property type="evidence" value="ECO:0007669"/>
    <property type="project" value="InterPro"/>
</dbReference>
<dbReference type="InterPro" id="IPR032466">
    <property type="entry name" value="Metal_Hydrolase"/>
</dbReference>
<reference evidence="4" key="1">
    <citation type="journal article" date="2018" name="Front. Microbiol.">
        <title>Genome-Based Analysis Reveals the Taxonomy and Diversity of the Family Idiomarinaceae.</title>
        <authorList>
            <person name="Liu Y."/>
            <person name="Lai Q."/>
            <person name="Shao Z."/>
        </authorList>
    </citation>
    <scope>NUCLEOTIDE SEQUENCE [LARGE SCALE GENOMIC DNA]</scope>
    <source>
        <strain evidence="4">c121</strain>
    </source>
</reference>
<keyword evidence="1" id="KW-0732">Signal</keyword>
<dbReference type="PANTHER" id="PTHR43135">
    <property type="entry name" value="ALPHA-D-RIBOSE 1-METHYLPHOSPHONATE 5-TRIPHOSPHATE DIPHOSPHATASE"/>
    <property type="match status" value="1"/>
</dbReference>
<dbReference type="Proteomes" id="UP000287022">
    <property type="component" value="Unassembled WGS sequence"/>
</dbReference>